<gene>
    <name evidence="2" type="ORF">DFJ43DRAFT_572199</name>
</gene>
<name>A0AA38MSC3_9AGAR</name>
<comment type="caution">
    <text evidence="2">The sequence shown here is derived from an EMBL/GenBank/DDBJ whole genome shotgun (WGS) entry which is preliminary data.</text>
</comment>
<dbReference type="EMBL" id="JANVFO010000045">
    <property type="protein sequence ID" value="KAJ3725631.1"/>
    <property type="molecule type" value="Genomic_DNA"/>
</dbReference>
<keyword evidence="1" id="KW-0812">Transmembrane</keyword>
<evidence type="ECO:0000313" key="2">
    <source>
        <dbReference type="EMBL" id="KAJ3725631.1"/>
    </source>
</evidence>
<organism evidence="2 3">
    <name type="scientific">Lentinula guzmanii</name>
    <dbReference type="NCBI Taxonomy" id="2804957"/>
    <lineage>
        <taxon>Eukaryota</taxon>
        <taxon>Fungi</taxon>
        <taxon>Dikarya</taxon>
        <taxon>Basidiomycota</taxon>
        <taxon>Agaricomycotina</taxon>
        <taxon>Agaricomycetes</taxon>
        <taxon>Agaricomycetidae</taxon>
        <taxon>Agaricales</taxon>
        <taxon>Marasmiineae</taxon>
        <taxon>Omphalotaceae</taxon>
        <taxon>Lentinula</taxon>
    </lineage>
</organism>
<accession>A0AA38MSC3</accession>
<feature type="transmembrane region" description="Helical" evidence="1">
    <location>
        <begin position="116"/>
        <end position="135"/>
    </location>
</feature>
<dbReference type="AlphaFoldDB" id="A0AA38MSC3"/>
<reference evidence="2" key="1">
    <citation type="submission" date="2022-08" db="EMBL/GenBank/DDBJ databases">
        <authorList>
            <consortium name="DOE Joint Genome Institute"/>
            <person name="Min B."/>
            <person name="Sierra-Patev S."/>
            <person name="Naranjo-Ortiz M."/>
            <person name="Looney B."/>
            <person name="Konkel Z."/>
            <person name="Slot J.C."/>
            <person name="Sakamoto Y."/>
            <person name="Steenwyk J.L."/>
            <person name="Rokas A."/>
            <person name="Carro J."/>
            <person name="Camarero S."/>
            <person name="Ferreira P."/>
            <person name="Molpeceres G."/>
            <person name="Ruiz-duenas F.J."/>
            <person name="Serrano A."/>
            <person name="Henrissat B."/>
            <person name="Drula E."/>
            <person name="Hughes K.W."/>
            <person name="Mata J.L."/>
            <person name="Ishikawa N.K."/>
            <person name="Vargas-Isla R."/>
            <person name="Ushijima S."/>
            <person name="Smith C.A."/>
            <person name="Ahrendt S."/>
            <person name="Andreopoulos W."/>
            <person name="He G."/>
            <person name="LaButti K."/>
            <person name="Lipzen A."/>
            <person name="Ng V."/>
            <person name="Riley R."/>
            <person name="Sandor L."/>
            <person name="Barry K."/>
            <person name="Martinez A.T."/>
            <person name="Xiao Y."/>
            <person name="Gibbons J.G."/>
            <person name="Terashima K."/>
            <person name="Hibbett D.S."/>
            <person name="Grigoriev I.V."/>
        </authorList>
    </citation>
    <scope>NUCLEOTIDE SEQUENCE</scope>
    <source>
        <strain evidence="2">ET3784</strain>
    </source>
</reference>
<protein>
    <submittedName>
        <fullName evidence="2">Uncharacterized protein</fullName>
    </submittedName>
</protein>
<sequence length="335" mass="37217">MTPDEQEMLASFAQVAFFNTVNSIVTITGYGAFVLGTSIAVLSLRRKSWGRSQTSRGLLVCLLLIFICFTWDVFYSGGFNLTDIQYTFVQTLPEGLVAQAQHSDDRTSTWQYMPSWAATINLLLSDCIVAWRAWILFQHDRLWRCALVVLMVANIGVNIADCIWGDIELKVEVAGSTTLDWLSSILSLVVNLLATLLIAFKAWKHHRFMTEALLRKRTRAQSILLLLVESGAIYCAIQSVYAVFILLDVYTVVDVGFSQAMNIITAMSIVAAACYPVAVIILVHKDSSPIVEIETFDHNHTTRVNEHGHDSLKAVPGVHSDSHAVVEHSPAKIET</sequence>
<feature type="transmembrane region" description="Helical" evidence="1">
    <location>
        <begin position="223"/>
        <end position="247"/>
    </location>
</feature>
<feature type="transmembrane region" description="Helical" evidence="1">
    <location>
        <begin position="56"/>
        <end position="74"/>
    </location>
</feature>
<feature type="transmembrane region" description="Helical" evidence="1">
    <location>
        <begin position="20"/>
        <end position="44"/>
    </location>
</feature>
<keyword evidence="1" id="KW-1133">Transmembrane helix</keyword>
<proteinExistence type="predicted"/>
<feature type="transmembrane region" description="Helical" evidence="1">
    <location>
        <begin position="142"/>
        <end position="161"/>
    </location>
</feature>
<keyword evidence="1" id="KW-0472">Membrane</keyword>
<feature type="transmembrane region" description="Helical" evidence="1">
    <location>
        <begin position="259"/>
        <end position="283"/>
    </location>
</feature>
<dbReference type="Proteomes" id="UP001176059">
    <property type="component" value="Unassembled WGS sequence"/>
</dbReference>
<keyword evidence="3" id="KW-1185">Reference proteome</keyword>
<evidence type="ECO:0000256" key="1">
    <source>
        <dbReference type="SAM" id="Phobius"/>
    </source>
</evidence>
<reference evidence="2" key="2">
    <citation type="journal article" date="2023" name="Proc. Natl. Acad. Sci. U.S.A.">
        <title>A global phylogenomic analysis of the shiitake genus Lentinula.</title>
        <authorList>
            <person name="Sierra-Patev S."/>
            <person name="Min B."/>
            <person name="Naranjo-Ortiz M."/>
            <person name="Looney B."/>
            <person name="Konkel Z."/>
            <person name="Slot J.C."/>
            <person name="Sakamoto Y."/>
            <person name="Steenwyk J.L."/>
            <person name="Rokas A."/>
            <person name="Carro J."/>
            <person name="Camarero S."/>
            <person name="Ferreira P."/>
            <person name="Molpeceres G."/>
            <person name="Ruiz-Duenas F.J."/>
            <person name="Serrano A."/>
            <person name="Henrissat B."/>
            <person name="Drula E."/>
            <person name="Hughes K.W."/>
            <person name="Mata J.L."/>
            <person name="Ishikawa N.K."/>
            <person name="Vargas-Isla R."/>
            <person name="Ushijima S."/>
            <person name="Smith C.A."/>
            <person name="Donoghue J."/>
            <person name="Ahrendt S."/>
            <person name="Andreopoulos W."/>
            <person name="He G."/>
            <person name="LaButti K."/>
            <person name="Lipzen A."/>
            <person name="Ng V."/>
            <person name="Riley R."/>
            <person name="Sandor L."/>
            <person name="Barry K."/>
            <person name="Martinez A.T."/>
            <person name="Xiao Y."/>
            <person name="Gibbons J.G."/>
            <person name="Terashima K."/>
            <person name="Grigoriev I.V."/>
            <person name="Hibbett D."/>
        </authorList>
    </citation>
    <scope>NUCLEOTIDE SEQUENCE</scope>
    <source>
        <strain evidence="2">ET3784</strain>
    </source>
</reference>
<evidence type="ECO:0000313" key="3">
    <source>
        <dbReference type="Proteomes" id="UP001176059"/>
    </source>
</evidence>
<feature type="transmembrane region" description="Helical" evidence="1">
    <location>
        <begin position="181"/>
        <end position="203"/>
    </location>
</feature>